<dbReference type="InterPro" id="IPR029061">
    <property type="entry name" value="THDP-binding"/>
</dbReference>
<accession>A0A7S8IW89</accession>
<dbReference type="GO" id="GO:0009097">
    <property type="term" value="P:isoleucine biosynthetic process"/>
    <property type="evidence" value="ECO:0007669"/>
    <property type="project" value="TreeGrafter"/>
</dbReference>
<dbReference type="Gene3D" id="3.40.50.970">
    <property type="match status" value="2"/>
</dbReference>
<evidence type="ECO:0000256" key="3">
    <source>
        <dbReference type="RuleBase" id="RU362132"/>
    </source>
</evidence>
<evidence type="ECO:0000313" key="8">
    <source>
        <dbReference type="Proteomes" id="UP000594459"/>
    </source>
</evidence>
<evidence type="ECO:0000256" key="1">
    <source>
        <dbReference type="ARBA" id="ARBA00007812"/>
    </source>
</evidence>
<dbReference type="Pfam" id="PF02776">
    <property type="entry name" value="TPP_enzyme_N"/>
    <property type="match status" value="1"/>
</dbReference>
<dbReference type="CDD" id="cd00568">
    <property type="entry name" value="TPP_enzymes"/>
    <property type="match status" value="1"/>
</dbReference>
<dbReference type="InterPro" id="IPR011766">
    <property type="entry name" value="TPP_enzyme_TPP-bd"/>
</dbReference>
<dbReference type="Pfam" id="PF00205">
    <property type="entry name" value="TPP_enzyme_M"/>
    <property type="match status" value="1"/>
</dbReference>
<reference evidence="7 8" key="1">
    <citation type="submission" date="2020-11" db="EMBL/GenBank/DDBJ databases">
        <title>The genome sequence of Erythrobacter sp. 6D36.</title>
        <authorList>
            <person name="Liu Y."/>
        </authorList>
    </citation>
    <scope>NUCLEOTIDE SEQUENCE [LARGE SCALE GENOMIC DNA]</scope>
    <source>
        <strain evidence="7 8">6D36</strain>
    </source>
</reference>
<dbReference type="PANTHER" id="PTHR18968:SF120">
    <property type="entry name" value="ACETOLACTATE SYNTHASE LARGE SUBUNIT"/>
    <property type="match status" value="1"/>
</dbReference>
<dbReference type="KEGG" id="qso:IRL76_03955"/>
<feature type="domain" description="Thiamine pyrophosphate enzyme TPP-binding" evidence="5">
    <location>
        <begin position="387"/>
        <end position="535"/>
    </location>
</feature>
<dbReference type="GO" id="GO:0000287">
    <property type="term" value="F:magnesium ion binding"/>
    <property type="evidence" value="ECO:0007669"/>
    <property type="project" value="InterPro"/>
</dbReference>
<dbReference type="InterPro" id="IPR029035">
    <property type="entry name" value="DHS-like_NAD/FAD-binding_dom"/>
</dbReference>
<proteinExistence type="inferred from homology"/>
<gene>
    <name evidence="7" type="ORF">IRL76_03955</name>
</gene>
<feature type="domain" description="Thiamine pyrophosphate enzyme N-terminal TPP-binding" evidence="6">
    <location>
        <begin position="9"/>
        <end position="123"/>
    </location>
</feature>
<dbReference type="Pfam" id="PF02775">
    <property type="entry name" value="TPP_enzyme_C"/>
    <property type="match status" value="1"/>
</dbReference>
<dbReference type="EMBL" id="CP064654">
    <property type="protein sequence ID" value="QPC99721.1"/>
    <property type="molecule type" value="Genomic_DNA"/>
</dbReference>
<name>A0A7S8IW89_9SPHN</name>
<dbReference type="RefSeq" id="WP_200983380.1">
    <property type="nucleotide sequence ID" value="NZ_CP064654.1"/>
</dbReference>
<dbReference type="FunFam" id="3.40.50.970:FF:000007">
    <property type="entry name" value="Acetolactate synthase"/>
    <property type="match status" value="1"/>
</dbReference>
<protein>
    <submittedName>
        <fullName evidence="7">Thiamine pyrophosphate-binding protein</fullName>
    </submittedName>
</protein>
<evidence type="ECO:0000259" key="4">
    <source>
        <dbReference type="Pfam" id="PF00205"/>
    </source>
</evidence>
<dbReference type="Gene3D" id="3.40.50.1220">
    <property type="entry name" value="TPP-binding domain"/>
    <property type="match status" value="1"/>
</dbReference>
<dbReference type="SUPFAM" id="SSF52467">
    <property type="entry name" value="DHS-like NAD/FAD-binding domain"/>
    <property type="match status" value="1"/>
</dbReference>
<dbReference type="InterPro" id="IPR045229">
    <property type="entry name" value="TPP_enz"/>
</dbReference>
<dbReference type="InterPro" id="IPR012001">
    <property type="entry name" value="Thiamin_PyroP_enz_TPP-bd_dom"/>
</dbReference>
<dbReference type="GO" id="GO:0003984">
    <property type="term" value="F:acetolactate synthase activity"/>
    <property type="evidence" value="ECO:0007669"/>
    <property type="project" value="TreeGrafter"/>
</dbReference>
<dbReference type="GO" id="GO:0030976">
    <property type="term" value="F:thiamine pyrophosphate binding"/>
    <property type="evidence" value="ECO:0007669"/>
    <property type="project" value="InterPro"/>
</dbReference>
<keyword evidence="8" id="KW-1185">Reference proteome</keyword>
<dbReference type="Proteomes" id="UP000594459">
    <property type="component" value="Chromosome"/>
</dbReference>
<dbReference type="GO" id="GO:0005948">
    <property type="term" value="C:acetolactate synthase complex"/>
    <property type="evidence" value="ECO:0007669"/>
    <property type="project" value="TreeGrafter"/>
</dbReference>
<dbReference type="InterPro" id="IPR012000">
    <property type="entry name" value="Thiamin_PyroP_enz_cen_dom"/>
</dbReference>
<evidence type="ECO:0000259" key="6">
    <source>
        <dbReference type="Pfam" id="PF02776"/>
    </source>
</evidence>
<organism evidence="7 8">
    <name type="scientific">Qipengyuania soli</name>
    <dbReference type="NCBI Taxonomy" id="2782568"/>
    <lineage>
        <taxon>Bacteria</taxon>
        <taxon>Pseudomonadati</taxon>
        <taxon>Pseudomonadota</taxon>
        <taxon>Alphaproteobacteria</taxon>
        <taxon>Sphingomonadales</taxon>
        <taxon>Erythrobacteraceae</taxon>
        <taxon>Qipengyuania</taxon>
    </lineage>
</organism>
<comment type="similarity">
    <text evidence="1 3">Belongs to the TPP enzyme family.</text>
</comment>
<keyword evidence="2 3" id="KW-0786">Thiamine pyrophosphate</keyword>
<dbReference type="SUPFAM" id="SSF52518">
    <property type="entry name" value="Thiamin diphosphate-binding fold (THDP-binding)"/>
    <property type="match status" value="2"/>
</dbReference>
<dbReference type="AlphaFoldDB" id="A0A7S8IW89"/>
<dbReference type="GO" id="GO:0050660">
    <property type="term" value="F:flavin adenine dinucleotide binding"/>
    <property type="evidence" value="ECO:0007669"/>
    <property type="project" value="TreeGrafter"/>
</dbReference>
<evidence type="ECO:0000259" key="5">
    <source>
        <dbReference type="Pfam" id="PF02775"/>
    </source>
</evidence>
<sequence length="555" mass="59263">MRATATPEAARLLVDCLAVQGCDRIFTVPGESFLQVLDGLGQQSQIEVVTCRQEGGVAFMACADGAMTGRPGVAFVTRGPGATNASIGVHVAMQDSQPMILFVGDVDSEMRDREGFQEVDFAAFFGPIAKWAARIDSADRIPEYVARAYATAMSGRPGPVVLALPEDMLSRDTDSTPRPRVERPAQAPCPDAIQTMMAMIADAASPVAIIGGAGWNAKAREHFQLFAERLGIPVATAFRRQDAIAPSSPVYAGNLGYGPNPKLVERVKNADLILAVGARLGEATTDGYTVPPLTAPDRKLIHIHPDADELNRVYPADLAICAGMDEFAESAALWDEGDAIDFDAGREAHAEWEAWATAHPNGHKLDMGQCVQFMRDTFPADTIVCNGAGNFAGWWHRYWRYAGYPSQLAPTCGAMGYGVPAAVSAALRHPERMVVSIAGDGDFLMNGQELATAVQHGANLLVIVVDNGAYGTIRMHQEREFPGEDRISGTRLANPDFAALGAAFGGWTAHAETTDEFKAALSEAQGRTGLRLIHCLIDIEQLAASGASVSGLRNR</sequence>
<feature type="domain" description="Thiamine pyrophosphate enzyme central" evidence="4">
    <location>
        <begin position="193"/>
        <end position="328"/>
    </location>
</feature>
<dbReference type="NCBIfam" id="NF006052">
    <property type="entry name" value="PRK08199.1"/>
    <property type="match status" value="1"/>
</dbReference>
<evidence type="ECO:0000256" key="2">
    <source>
        <dbReference type="ARBA" id="ARBA00023052"/>
    </source>
</evidence>
<dbReference type="GO" id="GO:0009099">
    <property type="term" value="P:L-valine biosynthetic process"/>
    <property type="evidence" value="ECO:0007669"/>
    <property type="project" value="TreeGrafter"/>
</dbReference>
<evidence type="ECO:0000313" key="7">
    <source>
        <dbReference type="EMBL" id="QPC99721.1"/>
    </source>
</evidence>
<dbReference type="PANTHER" id="PTHR18968">
    <property type="entry name" value="THIAMINE PYROPHOSPHATE ENZYMES"/>
    <property type="match status" value="1"/>
</dbReference>
<dbReference type="CDD" id="cd07035">
    <property type="entry name" value="TPP_PYR_POX_like"/>
    <property type="match status" value="1"/>
</dbReference>